<evidence type="ECO:0000313" key="3">
    <source>
        <dbReference type="Proteomes" id="UP000655443"/>
    </source>
</evidence>
<name>A0A918YTL0_9ACTN</name>
<protein>
    <submittedName>
        <fullName evidence="2">Uncharacterized protein</fullName>
    </submittedName>
</protein>
<feature type="compositionally biased region" description="Basic and acidic residues" evidence="1">
    <location>
        <begin position="1"/>
        <end position="11"/>
    </location>
</feature>
<comment type="caution">
    <text evidence="2">The sequence shown here is derived from an EMBL/GenBank/DDBJ whole genome shotgun (WGS) entry which is preliminary data.</text>
</comment>
<reference evidence="2" key="2">
    <citation type="submission" date="2020-09" db="EMBL/GenBank/DDBJ databases">
        <authorList>
            <person name="Sun Q."/>
            <person name="Ohkuma M."/>
        </authorList>
    </citation>
    <scope>NUCLEOTIDE SEQUENCE</scope>
    <source>
        <strain evidence="2">JCM 4714</strain>
    </source>
</reference>
<proteinExistence type="predicted"/>
<feature type="compositionally biased region" description="Low complexity" evidence="1">
    <location>
        <begin position="35"/>
        <end position="50"/>
    </location>
</feature>
<feature type="compositionally biased region" description="Basic and acidic residues" evidence="1">
    <location>
        <begin position="57"/>
        <end position="68"/>
    </location>
</feature>
<accession>A0A918YTL0</accession>
<dbReference type="EMBL" id="BMVG01000053">
    <property type="protein sequence ID" value="GHE14743.1"/>
    <property type="molecule type" value="Genomic_DNA"/>
</dbReference>
<organism evidence="2 3">
    <name type="scientific">Streptomyces alanosinicus</name>
    <dbReference type="NCBI Taxonomy" id="68171"/>
    <lineage>
        <taxon>Bacteria</taxon>
        <taxon>Bacillati</taxon>
        <taxon>Actinomycetota</taxon>
        <taxon>Actinomycetes</taxon>
        <taxon>Kitasatosporales</taxon>
        <taxon>Streptomycetaceae</taxon>
        <taxon>Streptomyces</taxon>
    </lineage>
</organism>
<reference evidence="2" key="1">
    <citation type="journal article" date="2014" name="Int. J. Syst. Evol. Microbiol.">
        <title>Complete genome sequence of Corynebacterium casei LMG S-19264T (=DSM 44701T), isolated from a smear-ripened cheese.</title>
        <authorList>
            <consortium name="US DOE Joint Genome Institute (JGI-PGF)"/>
            <person name="Walter F."/>
            <person name="Albersmeier A."/>
            <person name="Kalinowski J."/>
            <person name="Ruckert C."/>
        </authorList>
    </citation>
    <scope>NUCLEOTIDE SEQUENCE</scope>
    <source>
        <strain evidence="2">JCM 4714</strain>
    </source>
</reference>
<keyword evidence="3" id="KW-1185">Reference proteome</keyword>
<dbReference type="Proteomes" id="UP000655443">
    <property type="component" value="Unassembled WGS sequence"/>
</dbReference>
<evidence type="ECO:0000256" key="1">
    <source>
        <dbReference type="SAM" id="MobiDB-lite"/>
    </source>
</evidence>
<dbReference type="AlphaFoldDB" id="A0A918YTL0"/>
<feature type="compositionally biased region" description="Low complexity" evidence="1">
    <location>
        <begin position="12"/>
        <end position="28"/>
    </location>
</feature>
<gene>
    <name evidence="2" type="ORF">GCM10010339_86780</name>
</gene>
<evidence type="ECO:0000313" key="2">
    <source>
        <dbReference type="EMBL" id="GHE14743.1"/>
    </source>
</evidence>
<feature type="region of interest" description="Disordered" evidence="1">
    <location>
        <begin position="1"/>
        <end position="77"/>
    </location>
</feature>
<sequence length="77" mass="7702">MSEAITEHGTVEEPVVESAAEAVSDEPATPTYWQPNAANAPGSAARRASAGAGGHSKPHDEAVPDHDALTTSAGIPG</sequence>